<dbReference type="Proteomes" id="UP000587524">
    <property type="component" value="Unassembled WGS sequence"/>
</dbReference>
<accession>A0ABR6C6Q4</accession>
<dbReference type="RefSeq" id="WP_182574229.1">
    <property type="nucleotide sequence ID" value="NZ_JACJHY010000010.1"/>
</dbReference>
<evidence type="ECO:0008006" key="3">
    <source>
        <dbReference type="Google" id="ProtNLM"/>
    </source>
</evidence>
<keyword evidence="2" id="KW-1185">Reference proteome</keyword>
<evidence type="ECO:0000313" key="2">
    <source>
        <dbReference type="Proteomes" id="UP000587524"/>
    </source>
</evidence>
<sequence length="153" mass="16895">MPAPSGNQFWKVRSSHGRAPIFATADALWEACTEYFDWVEANPLYEARPFAYQGDVKVERIAKMRAMTISGLCIFLDISRQAWDLYREREGFVGITAQVDDIIRTQKFEGAAAELLNANIIARELGLADKSELTGKDGAPLVPVLNVSVSGNS</sequence>
<gene>
    <name evidence="1" type="ORF">HNQ97_002593</name>
</gene>
<reference evidence="1 2" key="1">
    <citation type="submission" date="2020-08" db="EMBL/GenBank/DDBJ databases">
        <title>Genomic Encyclopedia of Type Strains, Phase IV (KMG-IV): sequencing the most valuable type-strain genomes for metagenomic binning, comparative biology and taxonomic classification.</title>
        <authorList>
            <person name="Goeker M."/>
        </authorList>
    </citation>
    <scope>NUCLEOTIDE SEQUENCE [LARGE SCALE GENOMIC DNA]</scope>
    <source>
        <strain evidence="1 2">DSM 17455</strain>
    </source>
</reference>
<proteinExistence type="predicted"/>
<protein>
    <recommendedName>
        <fullName evidence="3">DNA-packaging protein</fullName>
    </recommendedName>
</protein>
<dbReference type="EMBL" id="JACJHZ010000010">
    <property type="protein sequence ID" value="MBA9020591.1"/>
    <property type="molecule type" value="Genomic_DNA"/>
</dbReference>
<dbReference type="InterPro" id="IPR032066">
    <property type="entry name" value="GP3_package"/>
</dbReference>
<dbReference type="Pfam" id="PF16677">
    <property type="entry name" value="GP3_package"/>
    <property type="match status" value="1"/>
</dbReference>
<evidence type="ECO:0000313" key="1">
    <source>
        <dbReference type="EMBL" id="MBA9020591.1"/>
    </source>
</evidence>
<organism evidence="1 2">
    <name type="scientific">Aminobacter ciceronei</name>
    <dbReference type="NCBI Taxonomy" id="150723"/>
    <lineage>
        <taxon>Bacteria</taxon>
        <taxon>Pseudomonadati</taxon>
        <taxon>Pseudomonadota</taxon>
        <taxon>Alphaproteobacteria</taxon>
        <taxon>Hyphomicrobiales</taxon>
        <taxon>Phyllobacteriaceae</taxon>
        <taxon>Aminobacter</taxon>
    </lineage>
</organism>
<comment type="caution">
    <text evidence="1">The sequence shown here is derived from an EMBL/GenBank/DDBJ whole genome shotgun (WGS) entry which is preliminary data.</text>
</comment>
<dbReference type="Gene3D" id="1.10.132.80">
    <property type="match status" value="1"/>
</dbReference>
<name>A0ABR6C6Q4_9HYPH</name>